<evidence type="ECO:0000313" key="3">
    <source>
        <dbReference type="Proteomes" id="UP000284751"/>
    </source>
</evidence>
<evidence type="ECO:0000256" key="1">
    <source>
        <dbReference type="SAM" id="Phobius"/>
    </source>
</evidence>
<reference evidence="2 3" key="1">
    <citation type="submission" date="2018-08" db="EMBL/GenBank/DDBJ databases">
        <title>A genome reference for cultivated species of the human gut microbiota.</title>
        <authorList>
            <person name="Zou Y."/>
            <person name="Xue W."/>
            <person name="Luo G."/>
        </authorList>
    </citation>
    <scope>NUCLEOTIDE SEQUENCE [LARGE SCALE GENOMIC DNA]</scope>
    <source>
        <strain evidence="2 3">AF28-26</strain>
    </source>
</reference>
<gene>
    <name evidence="2" type="primary">yunB</name>
    <name evidence="2" type="ORF">DWY99_01905</name>
</gene>
<sequence length="246" mass="27025">MGFFSCLIQKRFHLCQHTLILHTLGKGVIFVLRRKKIRCRRKRHRLKLLVPVFLLIGLFFAIECQLSPLVEKAAASQAKQMFNQSVNDAVASQLNNKGIIYTDLIHIEKATDGSVLAVTTDSLKINQLKADISLAVQSALSQEKHREFSVPLGTLTGSNLLRDKGPGIPIDISFSGSVVTDLKSEFTSAGINQTKHQILMTVKGYQVLMAPGINTTVEVETTVVVAETVIVGQVPEFMADLSALKQ</sequence>
<keyword evidence="1" id="KW-0812">Transmembrane</keyword>
<dbReference type="EMBL" id="QRTC01000003">
    <property type="protein sequence ID" value="RGQ44187.1"/>
    <property type="molecule type" value="Genomic_DNA"/>
</dbReference>
<protein>
    <submittedName>
        <fullName evidence="2">Sporulation protein YunB</fullName>
    </submittedName>
</protein>
<keyword evidence="1" id="KW-1133">Transmembrane helix</keyword>
<name>A0A412B0M3_9FIRM</name>
<dbReference type="AlphaFoldDB" id="A0A412B0M3"/>
<comment type="caution">
    <text evidence="2">The sequence shown here is derived from an EMBL/GenBank/DDBJ whole genome shotgun (WGS) entry which is preliminary data.</text>
</comment>
<accession>A0A412B0M3</accession>
<evidence type="ECO:0000313" key="2">
    <source>
        <dbReference type="EMBL" id="RGQ44187.1"/>
    </source>
</evidence>
<keyword evidence="1" id="KW-0472">Membrane</keyword>
<feature type="transmembrane region" description="Helical" evidence="1">
    <location>
        <begin position="44"/>
        <end position="62"/>
    </location>
</feature>
<dbReference type="Pfam" id="PF09560">
    <property type="entry name" value="Spore_YunB"/>
    <property type="match status" value="1"/>
</dbReference>
<dbReference type="NCBIfam" id="TIGR02832">
    <property type="entry name" value="spo_yunB"/>
    <property type="match status" value="1"/>
</dbReference>
<proteinExistence type="predicted"/>
<dbReference type="Proteomes" id="UP000284751">
    <property type="component" value="Unassembled WGS sequence"/>
</dbReference>
<organism evidence="2 3">
    <name type="scientific">[Clostridium] leptum</name>
    <dbReference type="NCBI Taxonomy" id="1535"/>
    <lineage>
        <taxon>Bacteria</taxon>
        <taxon>Bacillati</taxon>
        <taxon>Bacillota</taxon>
        <taxon>Clostridia</taxon>
        <taxon>Eubacteriales</taxon>
        <taxon>Oscillospiraceae</taxon>
        <taxon>Oscillospiraceae incertae sedis</taxon>
    </lineage>
</organism>
<dbReference type="InterPro" id="IPR014197">
    <property type="entry name" value="Sporulation_prot_YunB"/>
</dbReference>